<dbReference type="InterPro" id="IPR001226">
    <property type="entry name" value="Flavodoxin_CS"/>
</dbReference>
<organism evidence="2 3">
    <name type="scientific">Nocardia huaxiensis</name>
    <dbReference type="NCBI Taxonomy" id="2755382"/>
    <lineage>
        <taxon>Bacteria</taxon>
        <taxon>Bacillati</taxon>
        <taxon>Actinomycetota</taxon>
        <taxon>Actinomycetes</taxon>
        <taxon>Mycobacteriales</taxon>
        <taxon>Nocardiaceae</taxon>
        <taxon>Nocardia</taxon>
    </lineage>
</organism>
<dbReference type="RefSeq" id="WP_181579804.1">
    <property type="nucleotide sequence ID" value="NZ_CP059399.1"/>
</dbReference>
<dbReference type="GO" id="GO:0070819">
    <property type="term" value="F:menaquinone-dependent protoporphyrinogen oxidase activity"/>
    <property type="evidence" value="ECO:0007669"/>
    <property type="project" value="TreeGrafter"/>
</dbReference>
<gene>
    <name evidence="2" type="ORF">H0264_25060</name>
</gene>
<proteinExistence type="predicted"/>
<name>A0A7D6Z9W2_9NOCA</name>
<keyword evidence="3" id="KW-1185">Reference proteome</keyword>
<protein>
    <submittedName>
        <fullName evidence="2">Flavodoxin domain-containing protein</fullName>
    </submittedName>
</protein>
<dbReference type="PROSITE" id="PS50902">
    <property type="entry name" value="FLAVODOXIN_LIKE"/>
    <property type="match status" value="1"/>
</dbReference>
<dbReference type="EMBL" id="CP059399">
    <property type="protein sequence ID" value="QLY28598.1"/>
    <property type="molecule type" value="Genomic_DNA"/>
</dbReference>
<sequence length="185" mass="20356">MDTHETPRIAVVYATAQGATREIAEYLGASLAGRGATVEVADVEHAPELSRFDVVVLGSAIHNMDFLPEATEFVRSHHDALTVRKVWLFGVGLGPALTGPLGRYLGRRVPKRIARLRDAIAPREYRTFAGHYERAGVSLEARALYRVLGGTRYGDLRDWTAIELWADSIAQALHLPKAHTVPTHP</sequence>
<dbReference type="GO" id="GO:0010181">
    <property type="term" value="F:FMN binding"/>
    <property type="evidence" value="ECO:0007669"/>
    <property type="project" value="InterPro"/>
</dbReference>
<evidence type="ECO:0000313" key="2">
    <source>
        <dbReference type="EMBL" id="QLY28598.1"/>
    </source>
</evidence>
<dbReference type="PANTHER" id="PTHR38030">
    <property type="entry name" value="PROTOPORPHYRINOGEN IX DEHYDROGENASE [MENAQUINONE]"/>
    <property type="match status" value="1"/>
</dbReference>
<dbReference type="PANTHER" id="PTHR38030:SF2">
    <property type="entry name" value="PROTOPORPHYRINOGEN IX DEHYDROGENASE [QUINONE]"/>
    <property type="match status" value="1"/>
</dbReference>
<accession>A0A7D6Z9W2</accession>
<dbReference type="GO" id="GO:0009055">
    <property type="term" value="F:electron transfer activity"/>
    <property type="evidence" value="ECO:0007669"/>
    <property type="project" value="InterPro"/>
</dbReference>
<dbReference type="Gene3D" id="3.40.50.360">
    <property type="match status" value="1"/>
</dbReference>
<dbReference type="KEGG" id="nhu:H0264_25060"/>
<dbReference type="InterPro" id="IPR052200">
    <property type="entry name" value="Protoporphyrinogen_IX_DH"/>
</dbReference>
<reference evidence="2 3" key="1">
    <citation type="submission" date="2020-07" db="EMBL/GenBank/DDBJ databases">
        <authorList>
            <person name="Zhuang K."/>
            <person name="Ran Y."/>
        </authorList>
    </citation>
    <scope>NUCLEOTIDE SEQUENCE [LARGE SCALE GENOMIC DNA]</scope>
    <source>
        <strain evidence="2 3">WCH-YHL-001</strain>
    </source>
</reference>
<evidence type="ECO:0000313" key="3">
    <source>
        <dbReference type="Proteomes" id="UP000515512"/>
    </source>
</evidence>
<dbReference type="InterPro" id="IPR026816">
    <property type="entry name" value="Flavodoxin_dom"/>
</dbReference>
<dbReference type="PROSITE" id="PS00201">
    <property type="entry name" value="FLAVODOXIN"/>
    <property type="match status" value="1"/>
</dbReference>
<dbReference type="InterPro" id="IPR008254">
    <property type="entry name" value="Flavodoxin/NO_synth"/>
</dbReference>
<feature type="domain" description="Flavodoxin-like" evidence="1">
    <location>
        <begin position="9"/>
        <end position="185"/>
    </location>
</feature>
<dbReference type="Proteomes" id="UP000515512">
    <property type="component" value="Chromosome"/>
</dbReference>
<dbReference type="InterPro" id="IPR029039">
    <property type="entry name" value="Flavoprotein-like_sf"/>
</dbReference>
<evidence type="ECO:0000259" key="1">
    <source>
        <dbReference type="PROSITE" id="PS50902"/>
    </source>
</evidence>
<dbReference type="Pfam" id="PF12724">
    <property type="entry name" value="Flavodoxin_5"/>
    <property type="match status" value="1"/>
</dbReference>
<dbReference type="SUPFAM" id="SSF52218">
    <property type="entry name" value="Flavoproteins"/>
    <property type="match status" value="1"/>
</dbReference>
<dbReference type="GO" id="GO:0006783">
    <property type="term" value="P:heme biosynthetic process"/>
    <property type="evidence" value="ECO:0007669"/>
    <property type="project" value="TreeGrafter"/>
</dbReference>
<dbReference type="AlphaFoldDB" id="A0A7D6Z9W2"/>